<keyword evidence="3" id="KW-1185">Reference proteome</keyword>
<proteinExistence type="predicted"/>
<gene>
    <name evidence="2" type="ordered locus">Rahaq2_0999</name>
</gene>
<evidence type="ECO:0000256" key="1">
    <source>
        <dbReference type="SAM" id="MobiDB-lite"/>
    </source>
</evidence>
<reference evidence="2 3" key="1">
    <citation type="journal article" date="2012" name="J. Bacteriol.">
        <title>Complete Genome Sequence of Rahnella aquatilis CIP 78.65.</title>
        <authorList>
            <person name="Martinez R.J."/>
            <person name="Bruce D."/>
            <person name="Detter C."/>
            <person name="Goodwin L.A."/>
            <person name="Han J."/>
            <person name="Han C.S."/>
            <person name="Held B."/>
            <person name="Land M.L."/>
            <person name="Mikhailova N."/>
            <person name="Nolan M."/>
            <person name="Pennacchio L."/>
            <person name="Pitluck S."/>
            <person name="Tapia R."/>
            <person name="Woyke T."/>
            <person name="Sobecky P.A."/>
        </authorList>
    </citation>
    <scope>NUCLEOTIDE SEQUENCE [LARGE SCALE GENOMIC DNA]</scope>
    <source>
        <strain evidence="3">ATCC 33071 / DSM 4594 / JCM 1683 / NBRC 105701 / NCIMB 13365 / CIP 78.65</strain>
    </source>
</reference>
<sequence>MHYACQCKQNYVQKPAAFADVEHLLLNFIPTRPQPCKHGQHKKSVSKKDIA</sequence>
<organism evidence="2 3">
    <name type="scientific">Rahnella aquatilis (strain ATCC 33071 / DSM 4594 / JCM 1683 / NBRC 105701 / NCIMB 13365 / CIP 78.65)</name>
    <dbReference type="NCBI Taxonomy" id="745277"/>
    <lineage>
        <taxon>Bacteria</taxon>
        <taxon>Pseudomonadati</taxon>
        <taxon>Pseudomonadota</taxon>
        <taxon>Gammaproteobacteria</taxon>
        <taxon>Enterobacterales</taxon>
        <taxon>Yersiniaceae</taxon>
        <taxon>Rahnella</taxon>
    </lineage>
</organism>
<dbReference type="Proteomes" id="UP000009010">
    <property type="component" value="Chromosome"/>
</dbReference>
<feature type="region of interest" description="Disordered" evidence="1">
    <location>
        <begin position="32"/>
        <end position="51"/>
    </location>
</feature>
<name>H2IYF7_RAHAC</name>
<evidence type="ECO:0000313" key="3">
    <source>
        <dbReference type="Proteomes" id="UP000009010"/>
    </source>
</evidence>
<protein>
    <submittedName>
        <fullName evidence="2">Uncharacterized protein</fullName>
    </submittedName>
</protein>
<dbReference type="KEGG" id="raq:Rahaq2_0999"/>
<dbReference type="EMBL" id="CP003244">
    <property type="protein sequence ID" value="AEX50893.1"/>
    <property type="molecule type" value="Genomic_DNA"/>
</dbReference>
<dbReference type="STRING" id="745277.Rahaq2_0999"/>
<dbReference type="HOGENOM" id="CLU_3102956_0_0_6"/>
<reference evidence="3" key="2">
    <citation type="submission" date="2012-01" db="EMBL/GenBank/DDBJ databases">
        <title>Complete sequence of chromosome of Rahnella aquatilis CIP 78.65.</title>
        <authorList>
            <person name="Lucas S."/>
            <person name="Han J."/>
            <person name="Lapidus A."/>
            <person name="Cheng J.-F."/>
            <person name="Goodwin L."/>
            <person name="Pitluck S."/>
            <person name="Peters L."/>
            <person name="Ovchinnikova G."/>
            <person name="Held B."/>
            <person name="Detter J.C."/>
            <person name="Han C."/>
            <person name="Tapia R."/>
            <person name="Land M."/>
            <person name="Hauser L."/>
            <person name="Kyrpides N."/>
            <person name="Ivanova N."/>
            <person name="Pagani I."/>
            <person name="Sobecky P."/>
            <person name="Martinez R."/>
            <person name="Woyke T."/>
        </authorList>
    </citation>
    <scope>NUCLEOTIDE SEQUENCE [LARGE SCALE GENOMIC DNA]</scope>
    <source>
        <strain evidence="3">ATCC 33071 / DSM 4594 / JCM 1683 / NBRC 105701 / NCIMB 13365 / CIP 78.65</strain>
    </source>
</reference>
<dbReference type="AlphaFoldDB" id="H2IYF7"/>
<accession>H2IYF7</accession>
<evidence type="ECO:0000313" key="2">
    <source>
        <dbReference type="EMBL" id="AEX50893.1"/>
    </source>
</evidence>